<evidence type="ECO:0000313" key="2">
    <source>
        <dbReference type="Proteomes" id="UP000198727"/>
    </source>
</evidence>
<name>A0A1I5L9G2_9PSEU</name>
<dbReference type="PANTHER" id="PTHR10668">
    <property type="entry name" value="PHYTOENE DEHYDROGENASE"/>
    <property type="match status" value="1"/>
</dbReference>
<accession>A0A1I5L9G2</accession>
<proteinExistence type="predicted"/>
<dbReference type="STRING" id="587909.SAMN05421810_101460"/>
<dbReference type="PRINTS" id="PR00420">
    <property type="entry name" value="RNGMNOXGNASE"/>
</dbReference>
<dbReference type="InterPro" id="IPR036188">
    <property type="entry name" value="FAD/NAD-bd_sf"/>
</dbReference>
<evidence type="ECO:0000313" key="1">
    <source>
        <dbReference type="EMBL" id="SFO93920.1"/>
    </source>
</evidence>
<dbReference type="EMBL" id="FOWW01000001">
    <property type="protein sequence ID" value="SFO93920.1"/>
    <property type="molecule type" value="Genomic_DNA"/>
</dbReference>
<dbReference type="SUPFAM" id="SSF51905">
    <property type="entry name" value="FAD/NAD(P)-binding domain"/>
    <property type="match status" value="1"/>
</dbReference>
<reference evidence="2" key="1">
    <citation type="submission" date="2016-10" db="EMBL/GenBank/DDBJ databases">
        <authorList>
            <person name="Varghese N."/>
            <person name="Submissions S."/>
        </authorList>
    </citation>
    <scope>NUCLEOTIDE SEQUENCE [LARGE SCALE GENOMIC DNA]</scope>
    <source>
        <strain evidence="2">CGMCC 4.5579</strain>
    </source>
</reference>
<protein>
    <submittedName>
        <fullName evidence="1">Phytoene dehydrogenase-related protein</fullName>
    </submittedName>
</protein>
<keyword evidence="2" id="KW-1185">Reference proteome</keyword>
<sequence length="498" mass="52318">MDFPSGGTGNLAPAGSVGPVDVAVVGSGPNGLAAAVLMARAGLSVHVYEAAEELGGGLRSTPLFDADVVHDRCSAVHPMAAASRFFREFDLAARGVELLQPEAGYAQPLSEGPAGVAYRDLDTTCARLGRDGARWRWLMEPLVRRSQGVVDLLLADQRRPPRDPLAAAALAARLPVHFGPRAMFDGERAPALLAGVAAHAVGRLPSLPGAAVGLLLGHLAHSSGWPLPRGGSRRIAEALVVDVVAHGGTLHPGVRIDDLRELRDATVVLLDVGPTEFLRIAGRVLPERYRRRLAAYRYGPAAAKVDFLVSEPIPWADPEVGRAGTVHLGGTAAETFAAESAVAAGRRAERPFVLLADPAVVDGTRARPGRRPVWAYCHVPNGDPVDPGELVQARIEQFAPGFGETVVARRSTPAPELAAYNPNYVGGDIGAGAVTLRQTFFRPVPRLDPYPTPLRGVYLCSAATPPGAGVHGMAGYHAAASALRREFGVRSLPPLGPR</sequence>
<organism evidence="1 2">
    <name type="scientific">Amycolatopsis arida</name>
    <dbReference type="NCBI Taxonomy" id="587909"/>
    <lineage>
        <taxon>Bacteria</taxon>
        <taxon>Bacillati</taxon>
        <taxon>Actinomycetota</taxon>
        <taxon>Actinomycetes</taxon>
        <taxon>Pseudonocardiales</taxon>
        <taxon>Pseudonocardiaceae</taxon>
        <taxon>Amycolatopsis</taxon>
    </lineage>
</organism>
<dbReference type="Proteomes" id="UP000198727">
    <property type="component" value="Unassembled WGS sequence"/>
</dbReference>
<dbReference type="PANTHER" id="PTHR10668:SF105">
    <property type="entry name" value="DEHYDROGENASE-RELATED"/>
    <property type="match status" value="1"/>
</dbReference>
<gene>
    <name evidence="1" type="ORF">SAMN05421810_101460</name>
</gene>
<dbReference type="Pfam" id="PF13450">
    <property type="entry name" value="NAD_binding_8"/>
    <property type="match status" value="1"/>
</dbReference>
<dbReference type="Gene3D" id="3.50.50.60">
    <property type="entry name" value="FAD/NAD(P)-binding domain"/>
    <property type="match status" value="1"/>
</dbReference>
<dbReference type="AlphaFoldDB" id="A0A1I5L9G2"/>